<name>G0MWQ3_CAEBE</name>
<proteinExistence type="predicted"/>
<accession>G0MWQ3</accession>
<protein>
    <submittedName>
        <fullName evidence="1">Uncharacterized protein</fullName>
    </submittedName>
</protein>
<dbReference type="Proteomes" id="UP000008068">
    <property type="component" value="Unassembled WGS sequence"/>
</dbReference>
<organism evidence="2">
    <name type="scientific">Caenorhabditis brenneri</name>
    <name type="common">Nematode worm</name>
    <dbReference type="NCBI Taxonomy" id="135651"/>
    <lineage>
        <taxon>Eukaryota</taxon>
        <taxon>Metazoa</taxon>
        <taxon>Ecdysozoa</taxon>
        <taxon>Nematoda</taxon>
        <taxon>Chromadorea</taxon>
        <taxon>Rhabditida</taxon>
        <taxon>Rhabditina</taxon>
        <taxon>Rhabditomorpha</taxon>
        <taxon>Rhabditoidea</taxon>
        <taxon>Rhabditidae</taxon>
        <taxon>Peloderinae</taxon>
        <taxon>Caenorhabditis</taxon>
    </lineage>
</organism>
<dbReference type="eggNOG" id="ENOG502TKA4">
    <property type="taxonomic scope" value="Eukaryota"/>
</dbReference>
<reference evidence="2" key="1">
    <citation type="submission" date="2011-07" db="EMBL/GenBank/DDBJ databases">
        <authorList>
            <consortium name="Caenorhabditis brenneri Sequencing and Analysis Consortium"/>
            <person name="Wilson R.K."/>
        </authorList>
    </citation>
    <scope>NUCLEOTIDE SEQUENCE [LARGE SCALE GENOMIC DNA]</scope>
    <source>
        <strain evidence="2">PB2801</strain>
    </source>
</reference>
<gene>
    <name evidence="1" type="ORF">CAEBREN_18248</name>
</gene>
<evidence type="ECO:0000313" key="2">
    <source>
        <dbReference type="Proteomes" id="UP000008068"/>
    </source>
</evidence>
<dbReference type="EMBL" id="GL379817">
    <property type="protein sequence ID" value="EGT46260.1"/>
    <property type="molecule type" value="Genomic_DNA"/>
</dbReference>
<dbReference type="InterPro" id="IPR010695">
    <property type="entry name" value="FAIM1"/>
</dbReference>
<dbReference type="HOGENOM" id="CLU_774391_0_0_1"/>
<evidence type="ECO:0000313" key="1">
    <source>
        <dbReference type="EMBL" id="EGT46260.1"/>
    </source>
</evidence>
<sequence>MEGTIEKRFDVPVEFRWYEVIVEHDPTSRSHKIFVDSQMIRDHQEAISDAILDDFSIGAREGPRKNMELDIERNRQNVYEYKLKVDGVPLEDYIREHSKRYKAFEVSIGTGARSKLIFDKESQIQDSDGEKNGAFYFRGRLIGTPKPEFDGCDVVWNLIDGNFSFQLRGVVDSRGVQTFKLFVNGVEVEPFQKNNDLNDHKNLRRTSLSKLEVFHQKGEGEHSCNNIALGEGNQRKNLKVTIDTDDDGEYMFILSIDGLPLGDYITEYKNRYTTWTVEKLGSKSKLTLDEEKDVFYFKRQEIPTKKTQPSFEECVWEGKFKEEYKFRVVKTLRGMGQFATTLFVNGAENRLKFIPRKG</sequence>
<dbReference type="Gene3D" id="2.40.128.180">
    <property type="match status" value="1"/>
</dbReference>
<dbReference type="InterPro" id="IPR038513">
    <property type="entry name" value="FAIM1_dom_sf"/>
</dbReference>
<keyword evidence="2" id="KW-1185">Reference proteome</keyword>
<dbReference type="Pfam" id="PF06905">
    <property type="entry name" value="FAIM1"/>
    <property type="match status" value="2"/>
</dbReference>
<dbReference type="AlphaFoldDB" id="G0MWQ3"/>
<dbReference type="GO" id="GO:0043066">
    <property type="term" value="P:negative regulation of apoptotic process"/>
    <property type="evidence" value="ECO:0007669"/>
    <property type="project" value="InterPro"/>
</dbReference>
<dbReference type="InParanoid" id="G0MWQ3"/>